<gene>
    <name evidence="9" type="ORF">LNINA_LOCUS4338</name>
</gene>
<keyword evidence="4 7" id="KW-0812">Transmembrane</keyword>
<dbReference type="PANTHER" id="PTHR13084">
    <property type="entry name" value="T-CELL LYMPHOMA BREAKPOINT-ASSOCIATED TARGET 1-RELATED"/>
    <property type="match status" value="1"/>
</dbReference>
<dbReference type="Pfam" id="PF05640">
    <property type="entry name" value="NKAIN"/>
    <property type="match status" value="1"/>
</dbReference>
<feature type="transmembrane region" description="Helical" evidence="7">
    <location>
        <begin position="146"/>
        <end position="165"/>
    </location>
</feature>
<feature type="transmembrane region" description="Helical" evidence="7">
    <location>
        <begin position="62"/>
        <end position="85"/>
    </location>
</feature>
<evidence type="ECO:0000256" key="8">
    <source>
        <dbReference type="SAM" id="MobiDB-lite"/>
    </source>
</evidence>
<proteinExistence type="inferred from homology"/>
<comment type="caution">
    <text evidence="9">The sequence shown here is derived from an EMBL/GenBank/DDBJ whole genome shotgun (WGS) entry which is preliminary data.</text>
</comment>
<evidence type="ECO:0000313" key="9">
    <source>
        <dbReference type="EMBL" id="CAK1544611.1"/>
    </source>
</evidence>
<keyword evidence="5 7" id="KW-1133">Transmembrane helix</keyword>
<keyword evidence="10" id="KW-1185">Reference proteome</keyword>
<dbReference type="EMBL" id="CAVLEF010000005">
    <property type="protein sequence ID" value="CAK1544611.1"/>
    <property type="molecule type" value="Genomic_DNA"/>
</dbReference>
<evidence type="ECO:0000256" key="7">
    <source>
        <dbReference type="RuleBase" id="RU368041"/>
    </source>
</evidence>
<sequence>MAVCGLRTILLIVCILELIVTIQRQVFDFLGYMWLPIVTNFINILLIIFGSFGVVQLVTKYLIAYAIWSLMWFGWNVFLICYYLNVGVLNRESGLLSLGTGSISWWESNGWGCQPVWGEVNSPGTWRPDRVDGCFFPWYHVELAQSSIAAFLTATALPLTVLLACRSYKRQKPTSDKGTLQRQVYTIELSPTETNISESSLKPMTPRRVKRRSGSRGAGSSVRRSRRSYRNAGYMASNASLPSESRPSRPTSAHSSYSNFHAARPNSYHPTDREGTLRSQDAYELPPPPAESIPIITNRYETVRRSVKSERGHDVVGPYNEPNRYDPPRNYENNGKPYDKIGRVYDTQSYESRIESMSPTEPTYGGSGYCMSGYPVGDGGWEAPPPPAPPYSARATPQAPGPPAYQQVNDAYNNMMP</sequence>
<feature type="region of interest" description="Disordered" evidence="8">
    <location>
        <begin position="307"/>
        <end position="340"/>
    </location>
</feature>
<dbReference type="InterPro" id="IPR008516">
    <property type="entry name" value="Na/K-Atpase_Interacting"/>
</dbReference>
<evidence type="ECO:0000256" key="5">
    <source>
        <dbReference type="ARBA" id="ARBA00022989"/>
    </source>
</evidence>
<feature type="compositionally biased region" description="Basic residues" evidence="8">
    <location>
        <begin position="205"/>
        <end position="214"/>
    </location>
</feature>
<feature type="region of interest" description="Disordered" evidence="8">
    <location>
        <begin position="380"/>
        <end position="417"/>
    </location>
</feature>
<dbReference type="AlphaFoldDB" id="A0AAV1J7Y9"/>
<feature type="compositionally biased region" description="Polar residues" evidence="8">
    <location>
        <begin position="406"/>
        <end position="417"/>
    </location>
</feature>
<dbReference type="PANTHER" id="PTHR13084:SF6">
    <property type="entry name" value="SODIUM_POTASSIUM-TRANSPORTING ATPASE SUBUNIT BETA-1-INTERACTING PROTEIN"/>
    <property type="match status" value="1"/>
</dbReference>
<accession>A0AAV1J7Y9</accession>
<reference evidence="9 10" key="1">
    <citation type="submission" date="2023-11" db="EMBL/GenBank/DDBJ databases">
        <authorList>
            <person name="Okamura Y."/>
        </authorList>
    </citation>
    <scope>NUCLEOTIDE SEQUENCE [LARGE SCALE GENOMIC DNA]</scope>
</reference>
<organism evidence="9 10">
    <name type="scientific">Leptosia nina</name>
    <dbReference type="NCBI Taxonomy" id="320188"/>
    <lineage>
        <taxon>Eukaryota</taxon>
        <taxon>Metazoa</taxon>
        <taxon>Ecdysozoa</taxon>
        <taxon>Arthropoda</taxon>
        <taxon>Hexapoda</taxon>
        <taxon>Insecta</taxon>
        <taxon>Pterygota</taxon>
        <taxon>Neoptera</taxon>
        <taxon>Endopterygota</taxon>
        <taxon>Lepidoptera</taxon>
        <taxon>Glossata</taxon>
        <taxon>Ditrysia</taxon>
        <taxon>Papilionoidea</taxon>
        <taxon>Pieridae</taxon>
        <taxon>Pierinae</taxon>
        <taxon>Leptosia</taxon>
    </lineage>
</organism>
<dbReference type="GO" id="GO:0005886">
    <property type="term" value="C:plasma membrane"/>
    <property type="evidence" value="ECO:0007669"/>
    <property type="project" value="UniProtKB-SubCell"/>
</dbReference>
<evidence type="ECO:0000313" key="10">
    <source>
        <dbReference type="Proteomes" id="UP001497472"/>
    </source>
</evidence>
<name>A0AAV1J7Y9_9NEOP</name>
<protein>
    <recommendedName>
        <fullName evidence="7">Sodium/potassium-transporting ATPase subunit beta-1-interacting protein</fullName>
        <shortName evidence="7">Na(+)/K(+)-transporting ATPase subunit beta-1-interacting protein</shortName>
    </recommendedName>
</protein>
<feature type="transmembrane region" description="Helical" evidence="7">
    <location>
        <begin position="9"/>
        <end position="27"/>
    </location>
</feature>
<keyword evidence="3 7" id="KW-1003">Cell membrane</keyword>
<feature type="region of interest" description="Disordered" evidence="8">
    <location>
        <begin position="195"/>
        <end position="293"/>
    </location>
</feature>
<comment type="similarity">
    <text evidence="2 7">Belongs to the NKAIN family.</text>
</comment>
<evidence type="ECO:0000256" key="3">
    <source>
        <dbReference type="ARBA" id="ARBA00022475"/>
    </source>
</evidence>
<feature type="compositionally biased region" description="Polar residues" evidence="8">
    <location>
        <begin position="237"/>
        <end position="259"/>
    </location>
</feature>
<comment type="subcellular location">
    <subcellularLocation>
        <location evidence="1 7">Cell membrane</location>
        <topology evidence="1 7">Multi-pass membrane protein</topology>
    </subcellularLocation>
</comment>
<evidence type="ECO:0000256" key="6">
    <source>
        <dbReference type="ARBA" id="ARBA00023136"/>
    </source>
</evidence>
<evidence type="ECO:0000256" key="2">
    <source>
        <dbReference type="ARBA" id="ARBA00006364"/>
    </source>
</evidence>
<evidence type="ECO:0000256" key="4">
    <source>
        <dbReference type="ARBA" id="ARBA00022692"/>
    </source>
</evidence>
<evidence type="ECO:0000256" key="1">
    <source>
        <dbReference type="ARBA" id="ARBA00004651"/>
    </source>
</evidence>
<feature type="transmembrane region" description="Helical" evidence="7">
    <location>
        <begin position="33"/>
        <end position="55"/>
    </location>
</feature>
<dbReference type="GO" id="GO:0002028">
    <property type="term" value="P:regulation of sodium ion transport"/>
    <property type="evidence" value="ECO:0007669"/>
    <property type="project" value="UniProtKB-UniRule"/>
</dbReference>
<dbReference type="Proteomes" id="UP001497472">
    <property type="component" value="Unassembled WGS sequence"/>
</dbReference>
<keyword evidence="6 7" id="KW-0472">Membrane</keyword>